<dbReference type="OrthoDB" id="8941979at2"/>
<reference evidence="1 2" key="1">
    <citation type="submission" date="2018-10" db="EMBL/GenBank/DDBJ databases">
        <authorList>
            <person name="Criscuolo A."/>
        </authorList>
    </citation>
    <scope>NUCLEOTIDE SEQUENCE [LARGE SCALE GENOMIC DNA]</scope>
    <source>
        <strain evidence="1">DnA1</strain>
    </source>
</reference>
<dbReference type="AlphaFoldDB" id="A0A3P4B0H0"/>
<evidence type="ECO:0000313" key="1">
    <source>
        <dbReference type="EMBL" id="VCU69148.1"/>
    </source>
</evidence>
<sequence>MLSKNDFRHYDISAFPIVSIRGSRLPAGYAPQWIVEMEALVANAQPFVFIFIDSAEHPEHEDQKAQVQWLKANKKTLAQVCKGIVAVEPDRARRVLKRAQALALSAAFGLRMSVAPDLGEARVRAQRLLEGNEIADDEE</sequence>
<accession>A0A3P4B0H0</accession>
<dbReference type="RefSeq" id="WP_124078505.1">
    <property type="nucleotide sequence ID" value="NZ_UWPJ01000011.1"/>
</dbReference>
<dbReference type="Proteomes" id="UP000277294">
    <property type="component" value="Unassembled WGS sequence"/>
</dbReference>
<dbReference type="EMBL" id="UWPJ01000011">
    <property type="protein sequence ID" value="VCU69148.1"/>
    <property type="molecule type" value="Genomic_DNA"/>
</dbReference>
<organism evidence="1 2">
    <name type="scientific">Pigmentiphaga humi</name>
    <dbReference type="NCBI Taxonomy" id="2478468"/>
    <lineage>
        <taxon>Bacteria</taxon>
        <taxon>Pseudomonadati</taxon>
        <taxon>Pseudomonadota</taxon>
        <taxon>Betaproteobacteria</taxon>
        <taxon>Burkholderiales</taxon>
        <taxon>Alcaligenaceae</taxon>
        <taxon>Pigmentiphaga</taxon>
    </lineage>
</organism>
<proteinExistence type="predicted"/>
<gene>
    <name evidence="1" type="ORF">PIGHUM_01208</name>
</gene>
<evidence type="ECO:0000313" key="2">
    <source>
        <dbReference type="Proteomes" id="UP000277294"/>
    </source>
</evidence>
<keyword evidence="2" id="KW-1185">Reference proteome</keyword>
<protein>
    <submittedName>
        <fullName evidence="1">Uncharacterized protein</fullName>
    </submittedName>
</protein>
<name>A0A3P4B0H0_9BURK</name>